<protein>
    <recommendedName>
        <fullName evidence="4 9">Replication factor C subunit 1</fullName>
    </recommendedName>
</protein>
<dbReference type="GO" id="GO:0006281">
    <property type="term" value="P:DNA repair"/>
    <property type="evidence" value="ECO:0007669"/>
    <property type="project" value="InterPro"/>
</dbReference>
<dbReference type="GO" id="GO:0003677">
    <property type="term" value="F:DNA binding"/>
    <property type="evidence" value="ECO:0007669"/>
    <property type="project" value="InterPro"/>
</dbReference>
<comment type="subcellular location">
    <subcellularLocation>
        <location evidence="1 9">Nucleus</location>
    </subcellularLocation>
</comment>
<dbReference type="Pfam" id="PF00533">
    <property type="entry name" value="BRCT"/>
    <property type="match status" value="1"/>
</dbReference>
<keyword evidence="5 9" id="KW-0235">DNA replication</keyword>
<feature type="compositionally biased region" description="Polar residues" evidence="10">
    <location>
        <begin position="10"/>
        <end position="31"/>
    </location>
</feature>
<dbReference type="PIRSF" id="PIRSF036578">
    <property type="entry name" value="RFC1"/>
    <property type="match status" value="1"/>
</dbReference>
<dbReference type="Proteomes" id="UP001324115">
    <property type="component" value="Unassembled WGS sequence"/>
</dbReference>
<dbReference type="GO" id="GO:0005634">
    <property type="term" value="C:nucleus"/>
    <property type="evidence" value="ECO:0007669"/>
    <property type="project" value="UniProtKB-SubCell"/>
</dbReference>
<feature type="region of interest" description="Disordered" evidence="10">
    <location>
        <begin position="853"/>
        <end position="938"/>
    </location>
</feature>
<dbReference type="SUPFAM" id="SSF48019">
    <property type="entry name" value="post-AAA+ oligomerization domain-like"/>
    <property type="match status" value="1"/>
</dbReference>
<evidence type="ECO:0000256" key="2">
    <source>
        <dbReference type="ARBA" id="ARBA00006116"/>
    </source>
</evidence>
<dbReference type="CDD" id="cd18140">
    <property type="entry name" value="HLD_clamp_RFC"/>
    <property type="match status" value="1"/>
</dbReference>
<proteinExistence type="inferred from homology"/>
<evidence type="ECO:0000256" key="10">
    <source>
        <dbReference type="SAM" id="MobiDB-lite"/>
    </source>
</evidence>
<reference evidence="12 13" key="1">
    <citation type="journal article" date="2023" name="G3 (Bethesda)">
        <title>A haplotype-resolved chromosome-scale genome for Quercus rubra L. provides insights into the genetics of adaptive traits for red oak species.</title>
        <authorList>
            <person name="Kapoor B."/>
            <person name="Jenkins J."/>
            <person name="Schmutz J."/>
            <person name="Zhebentyayeva T."/>
            <person name="Kuelheim C."/>
            <person name="Coggeshall M."/>
            <person name="Heim C."/>
            <person name="Lasky J.R."/>
            <person name="Leites L."/>
            <person name="Islam-Faridi N."/>
            <person name="Romero-Severson J."/>
            <person name="DeLeo V.L."/>
            <person name="Lucas S.M."/>
            <person name="Lazic D."/>
            <person name="Gailing O."/>
            <person name="Carlson J."/>
            <person name="Staton M."/>
        </authorList>
    </citation>
    <scope>NUCLEOTIDE SEQUENCE [LARGE SCALE GENOMIC DNA]</scope>
    <source>
        <strain evidence="12">Pseudo-F2</strain>
    </source>
</reference>
<comment type="subunit">
    <text evidence="3">Heterotetramer of subunits RFC2, RFC3, RFC4 and RFC5 that can form a complex with RFC1.</text>
</comment>
<keyword evidence="7 9" id="KW-0067">ATP-binding</keyword>
<organism evidence="12 13">
    <name type="scientific">Quercus rubra</name>
    <name type="common">Northern red oak</name>
    <name type="synonym">Quercus borealis</name>
    <dbReference type="NCBI Taxonomy" id="3512"/>
    <lineage>
        <taxon>Eukaryota</taxon>
        <taxon>Viridiplantae</taxon>
        <taxon>Streptophyta</taxon>
        <taxon>Embryophyta</taxon>
        <taxon>Tracheophyta</taxon>
        <taxon>Spermatophyta</taxon>
        <taxon>Magnoliopsida</taxon>
        <taxon>eudicotyledons</taxon>
        <taxon>Gunneridae</taxon>
        <taxon>Pentapetalae</taxon>
        <taxon>rosids</taxon>
        <taxon>fabids</taxon>
        <taxon>Fagales</taxon>
        <taxon>Fagaceae</taxon>
        <taxon>Quercus</taxon>
    </lineage>
</organism>
<evidence type="ECO:0000313" key="13">
    <source>
        <dbReference type="Proteomes" id="UP001324115"/>
    </source>
</evidence>
<dbReference type="InterPro" id="IPR036420">
    <property type="entry name" value="BRCT_dom_sf"/>
</dbReference>
<dbReference type="SUPFAM" id="SSF52113">
    <property type="entry name" value="BRCT domain"/>
    <property type="match status" value="1"/>
</dbReference>
<feature type="compositionally biased region" description="Acidic residues" evidence="10">
    <location>
        <begin position="862"/>
        <end position="875"/>
    </location>
</feature>
<evidence type="ECO:0000259" key="11">
    <source>
        <dbReference type="PROSITE" id="PS50172"/>
    </source>
</evidence>
<dbReference type="GO" id="GO:0006260">
    <property type="term" value="P:DNA replication"/>
    <property type="evidence" value="ECO:0007669"/>
    <property type="project" value="UniProtKB-KW"/>
</dbReference>
<dbReference type="AlphaFoldDB" id="A0AAN7JDV4"/>
<keyword evidence="13" id="KW-1185">Reference proteome</keyword>
<keyword evidence="6 9" id="KW-0547">Nucleotide-binding</keyword>
<dbReference type="GO" id="GO:0016887">
    <property type="term" value="F:ATP hydrolysis activity"/>
    <property type="evidence" value="ECO:0007669"/>
    <property type="project" value="InterPro"/>
</dbReference>
<dbReference type="InterPro" id="IPR012178">
    <property type="entry name" value="RFC1"/>
</dbReference>
<dbReference type="Gene3D" id="1.20.272.10">
    <property type="match status" value="1"/>
</dbReference>
<gene>
    <name evidence="12" type="ORF">RGQ29_001180</name>
</gene>
<evidence type="ECO:0000256" key="1">
    <source>
        <dbReference type="ARBA" id="ARBA00004123"/>
    </source>
</evidence>
<dbReference type="InterPro" id="IPR027417">
    <property type="entry name" value="P-loop_NTPase"/>
</dbReference>
<accession>A0AAN7JDV4</accession>
<dbReference type="InterPro" id="IPR003593">
    <property type="entry name" value="AAA+_ATPase"/>
</dbReference>
<evidence type="ECO:0000256" key="5">
    <source>
        <dbReference type="ARBA" id="ARBA00022705"/>
    </source>
</evidence>
<feature type="compositionally biased region" description="Basic and acidic residues" evidence="10">
    <location>
        <begin position="161"/>
        <end position="175"/>
    </location>
</feature>
<dbReference type="EMBL" id="JAXUIC010000001">
    <property type="protein sequence ID" value="KAK4607257.1"/>
    <property type="molecule type" value="Genomic_DNA"/>
</dbReference>
<dbReference type="FunFam" id="3.40.50.300:FF:000773">
    <property type="entry name" value="Replication factor C subunit 1"/>
    <property type="match status" value="1"/>
</dbReference>
<dbReference type="SMART" id="SM00382">
    <property type="entry name" value="AAA"/>
    <property type="match status" value="1"/>
</dbReference>
<feature type="compositionally biased region" description="Gly residues" evidence="10">
    <location>
        <begin position="146"/>
        <end position="158"/>
    </location>
</feature>
<evidence type="ECO:0000313" key="12">
    <source>
        <dbReference type="EMBL" id="KAK4607257.1"/>
    </source>
</evidence>
<dbReference type="PANTHER" id="PTHR23389:SF6">
    <property type="entry name" value="REPLICATION FACTOR C SUBUNIT 1"/>
    <property type="match status" value="1"/>
</dbReference>
<evidence type="ECO:0000256" key="3">
    <source>
        <dbReference type="ARBA" id="ARBA00011480"/>
    </source>
</evidence>
<dbReference type="Pfam" id="PF25361">
    <property type="entry name" value="AAA_lid_RFC1"/>
    <property type="match status" value="1"/>
</dbReference>
<evidence type="ECO:0000256" key="9">
    <source>
        <dbReference type="PIRNR" id="PIRNR036578"/>
    </source>
</evidence>
<feature type="compositionally biased region" description="Polar residues" evidence="10">
    <location>
        <begin position="89"/>
        <end position="99"/>
    </location>
</feature>
<dbReference type="Pfam" id="PF00004">
    <property type="entry name" value="AAA"/>
    <property type="match status" value="1"/>
</dbReference>
<sequence length="938" mass="102619">MKSHDKGNGKESNPANPAPTNKSQAHASQECSGRRKTSKYFVTDKQKPKDEKEKQELPTKRKSQKHNDESVKPPPAKKVHKVDDDDFILSSSRKNSVDVTPSKKLKSASGRGIAQKPVDIEEGDEDDDKDIETHLGGRGSTEAAAGGRGRGGGWGGFMNFGERKDPPHKGEKEVPEGAPNCLAGLTFVISGTLDSLEREEAEDLIKCHGGRVTGSISKKTNYLLCDEDIGGRKSSKAKELGTAFLTEDGLLDMIRASNPAKAPVQEESKRPVVDKVAPLPKKSPQKIEAKSMSQIKAVSGKGLTSGLSPAKHKTQTIAMNALTWTEKYSPKVPKDIIGNESLVDRLQKWLANWNAQFLDNGKEEKGKKPNNSAAKKAVLISGTPGIGKTTSAKLVSQMLGFQAIEVNASDSRGKADARIEKGIAGSNANSIKELVSNEALSVNMDRSKHPKTVLIMDEVDGMSAGDRGGIADLIASIKISKIPIICICNDRYSQKLKSLVNYCLLLEFKKPEESQMAKRLMEVANAEGLQVNQIALKELAERVNGDMRMALNQLQYMSLSMLVIKYDDIRWCLHNGAKDQDISPFTAVDILFRSNGKLRMDERIDLSMSDPDLVPLLIQENYINCRPSSVGKDDNGIKCMHLIARAAESIGDGDIINVQIRRYRQWQLSQISSLASCIIPAALLHEQMETHKQRKNNFIRFGGWLGKNSTTGKNLRLLEDLHVHLLASRECSLGRETLRVEYLTLITLVLKRLTEPPQELPKDGAAQKFVEFMNMYSISWEDFSTIVELSKFQGHPNPLDGKQRAVKATVTKAYKEGSKTRMVRAADLVKLAGVKKAPKKRIAAILEPSDDGFVDGGSTLAEGEEDNSSDMDELEGSANGEKLQMELQSLNSKGMQVEFDMKGTGKSKKTPVGRGKGGSGPSEKKGAWGSGAGAKRRR</sequence>
<dbReference type="GO" id="GO:0003689">
    <property type="term" value="F:DNA clamp loader activity"/>
    <property type="evidence" value="ECO:0007669"/>
    <property type="project" value="UniProtKB-UniRule"/>
</dbReference>
<dbReference type="PROSITE" id="PS50172">
    <property type="entry name" value="BRCT"/>
    <property type="match status" value="1"/>
</dbReference>
<comment type="similarity">
    <text evidence="2 9">Belongs to the activator 1 large subunit family.</text>
</comment>
<dbReference type="SUPFAM" id="SSF52540">
    <property type="entry name" value="P-loop containing nucleoside triphosphate hydrolases"/>
    <property type="match status" value="1"/>
</dbReference>
<dbReference type="FunFam" id="3.40.50.10190:FF:000001">
    <property type="entry name" value="Replication factor C subunit 1"/>
    <property type="match status" value="1"/>
</dbReference>
<dbReference type="GO" id="GO:0005524">
    <property type="term" value="F:ATP binding"/>
    <property type="evidence" value="ECO:0007669"/>
    <property type="project" value="UniProtKB-UniRule"/>
</dbReference>
<comment type="caution">
    <text evidence="12">The sequence shown here is derived from an EMBL/GenBank/DDBJ whole genome shotgun (WGS) entry which is preliminary data.</text>
</comment>
<dbReference type="FunFam" id="1.10.8.60:FF:000021">
    <property type="entry name" value="Replication factor C subunit 1"/>
    <property type="match status" value="1"/>
</dbReference>
<evidence type="ECO:0000256" key="8">
    <source>
        <dbReference type="ARBA" id="ARBA00023242"/>
    </source>
</evidence>
<dbReference type="InterPro" id="IPR013725">
    <property type="entry name" value="DNA_replication_fac_RFC1_C"/>
</dbReference>
<feature type="domain" description="BRCT" evidence="11">
    <location>
        <begin position="177"/>
        <end position="255"/>
    </location>
</feature>
<evidence type="ECO:0000256" key="7">
    <source>
        <dbReference type="ARBA" id="ARBA00022840"/>
    </source>
</evidence>
<evidence type="ECO:0000256" key="6">
    <source>
        <dbReference type="ARBA" id="ARBA00022741"/>
    </source>
</evidence>
<dbReference type="SMART" id="SM00292">
    <property type="entry name" value="BRCT"/>
    <property type="match status" value="1"/>
</dbReference>
<dbReference type="InterPro" id="IPR008921">
    <property type="entry name" value="DNA_pol3_clamp-load_cplx_C"/>
</dbReference>
<dbReference type="InterPro" id="IPR047854">
    <property type="entry name" value="RFC_lid"/>
</dbReference>
<dbReference type="PANTHER" id="PTHR23389">
    <property type="entry name" value="CHROMOSOME TRANSMISSION FIDELITY FACTOR 18"/>
    <property type="match status" value="1"/>
</dbReference>
<dbReference type="GO" id="GO:0005663">
    <property type="term" value="C:DNA replication factor C complex"/>
    <property type="evidence" value="ECO:0007669"/>
    <property type="project" value="InterPro"/>
</dbReference>
<keyword evidence="8 9" id="KW-0539">Nucleus</keyword>
<feature type="compositionally biased region" description="Acidic residues" evidence="10">
    <location>
        <begin position="120"/>
        <end position="130"/>
    </location>
</feature>
<dbReference type="CDD" id="cd17752">
    <property type="entry name" value="BRCT_RFC1"/>
    <property type="match status" value="1"/>
</dbReference>
<dbReference type="Gene3D" id="1.10.8.60">
    <property type="match status" value="1"/>
</dbReference>
<feature type="compositionally biased region" description="Basic and acidic residues" evidence="10">
    <location>
        <begin position="42"/>
        <end position="71"/>
    </location>
</feature>
<dbReference type="InterPro" id="IPR001357">
    <property type="entry name" value="BRCT_dom"/>
</dbReference>
<dbReference type="Pfam" id="PF08519">
    <property type="entry name" value="RFC1"/>
    <property type="match status" value="1"/>
</dbReference>
<dbReference type="Gene3D" id="3.40.50.300">
    <property type="entry name" value="P-loop containing nucleotide triphosphate hydrolases"/>
    <property type="match status" value="1"/>
</dbReference>
<dbReference type="Gene3D" id="3.40.50.10190">
    <property type="entry name" value="BRCT domain"/>
    <property type="match status" value="1"/>
</dbReference>
<feature type="region of interest" description="Disordered" evidence="10">
    <location>
        <begin position="1"/>
        <end position="177"/>
    </location>
</feature>
<dbReference type="CDD" id="cd00009">
    <property type="entry name" value="AAA"/>
    <property type="match status" value="1"/>
</dbReference>
<dbReference type="InterPro" id="IPR003959">
    <property type="entry name" value="ATPase_AAA_core"/>
</dbReference>
<evidence type="ECO:0000256" key="4">
    <source>
        <dbReference type="ARBA" id="ARBA00020401"/>
    </source>
</evidence>
<name>A0AAN7JDV4_QUERU</name>